<sequence>MNLSWLQTFIYIVEKKSLTRAARALHLTQPAVSKQLNSLERYYGVPLLYRTSRHLEVTEAGKIVYEYSKKIMETLTASLNDVKALDKTIQGNLLLGASTIPGEYILPAALQRFQELYPQVRARLEIGDSTEIGNLILDGGVEAGIIGADLKNPMLKQEVILQDELVVIAPPHHPLAGRKTITIKDFVQEQVVAREKGSGTRLVIENRLKEKGISLERLNIKLEMGSTEAVVNAVAAGLGISLVSHFAVKKRIQVGELVMLRIEDFPPQRDIFFVSRQNQMLSPPMKTFYAFLKDYFNTH</sequence>
<organism evidence="6 7">
    <name type="scientific">Thermacetogenium phaeum</name>
    <dbReference type="NCBI Taxonomy" id="85874"/>
    <lineage>
        <taxon>Bacteria</taxon>
        <taxon>Bacillati</taxon>
        <taxon>Bacillota</taxon>
        <taxon>Clostridia</taxon>
        <taxon>Thermoanaerobacterales</taxon>
        <taxon>Thermoanaerobacteraceae</taxon>
        <taxon>Thermacetogenium</taxon>
    </lineage>
</organism>
<proteinExistence type="inferred from homology"/>
<dbReference type="AlphaFoldDB" id="A0A117LB69"/>
<dbReference type="Proteomes" id="UP000053326">
    <property type="component" value="Unassembled WGS sequence"/>
</dbReference>
<comment type="similarity">
    <text evidence="1">Belongs to the LysR transcriptional regulatory family.</text>
</comment>
<dbReference type="InterPro" id="IPR047788">
    <property type="entry name" value="LysR-like_Sec_metab"/>
</dbReference>
<evidence type="ECO:0000256" key="3">
    <source>
        <dbReference type="ARBA" id="ARBA00023125"/>
    </source>
</evidence>
<dbReference type="NCBIfam" id="NF040786">
    <property type="entry name" value="LysR_Sec_metab"/>
    <property type="match status" value="1"/>
</dbReference>
<keyword evidence="2" id="KW-0805">Transcription regulation</keyword>
<dbReference type="InterPro" id="IPR036388">
    <property type="entry name" value="WH-like_DNA-bd_sf"/>
</dbReference>
<dbReference type="CDD" id="cd08420">
    <property type="entry name" value="PBP2_CysL_like"/>
    <property type="match status" value="1"/>
</dbReference>
<dbReference type="PATRIC" id="fig|85874.4.peg.820"/>
<feature type="domain" description="HTH lysR-type" evidence="5">
    <location>
        <begin position="1"/>
        <end position="58"/>
    </location>
</feature>
<gene>
    <name evidence="6" type="ORF">XD66_1326</name>
</gene>
<evidence type="ECO:0000259" key="5">
    <source>
        <dbReference type="PROSITE" id="PS50931"/>
    </source>
</evidence>
<keyword evidence="4" id="KW-0804">Transcription</keyword>
<dbReference type="Pfam" id="PF00126">
    <property type="entry name" value="HTH_1"/>
    <property type="match status" value="1"/>
</dbReference>
<dbReference type="SUPFAM" id="SSF53850">
    <property type="entry name" value="Periplasmic binding protein-like II"/>
    <property type="match status" value="1"/>
</dbReference>
<keyword evidence="3" id="KW-0238">DNA-binding</keyword>
<dbReference type="PANTHER" id="PTHR30126">
    <property type="entry name" value="HTH-TYPE TRANSCRIPTIONAL REGULATOR"/>
    <property type="match status" value="1"/>
</dbReference>
<dbReference type="InterPro" id="IPR005119">
    <property type="entry name" value="LysR_subst-bd"/>
</dbReference>
<dbReference type="SUPFAM" id="SSF46785">
    <property type="entry name" value="Winged helix' DNA-binding domain"/>
    <property type="match status" value="1"/>
</dbReference>
<evidence type="ECO:0000313" key="6">
    <source>
        <dbReference type="EMBL" id="KUK35964.1"/>
    </source>
</evidence>
<dbReference type="InterPro" id="IPR036390">
    <property type="entry name" value="WH_DNA-bd_sf"/>
</dbReference>
<protein>
    <submittedName>
        <fullName evidence="6">Transcriptional regulator LysR family</fullName>
    </submittedName>
</protein>
<dbReference type="EMBL" id="LGFO01000202">
    <property type="protein sequence ID" value="KUK35964.1"/>
    <property type="molecule type" value="Genomic_DNA"/>
</dbReference>
<evidence type="ECO:0000256" key="1">
    <source>
        <dbReference type="ARBA" id="ARBA00009437"/>
    </source>
</evidence>
<dbReference type="PROSITE" id="PS50931">
    <property type="entry name" value="HTH_LYSR"/>
    <property type="match status" value="1"/>
</dbReference>
<evidence type="ECO:0000256" key="2">
    <source>
        <dbReference type="ARBA" id="ARBA00023015"/>
    </source>
</evidence>
<reference evidence="7" key="1">
    <citation type="journal article" date="2015" name="MBio">
        <title>Genome-Resolved Metagenomic Analysis Reveals Roles for Candidate Phyla and Other Microbial Community Members in Biogeochemical Transformations in Oil Reservoirs.</title>
        <authorList>
            <person name="Hu P."/>
            <person name="Tom L."/>
            <person name="Singh A."/>
            <person name="Thomas B.C."/>
            <person name="Baker B.J."/>
            <person name="Piceno Y.M."/>
            <person name="Andersen G.L."/>
            <person name="Banfield J.F."/>
        </authorList>
    </citation>
    <scope>NUCLEOTIDE SEQUENCE [LARGE SCALE GENOMIC DNA]</scope>
</reference>
<evidence type="ECO:0000313" key="7">
    <source>
        <dbReference type="Proteomes" id="UP000053326"/>
    </source>
</evidence>
<dbReference type="GO" id="GO:0003700">
    <property type="term" value="F:DNA-binding transcription factor activity"/>
    <property type="evidence" value="ECO:0007669"/>
    <property type="project" value="InterPro"/>
</dbReference>
<dbReference type="PANTHER" id="PTHR30126:SF40">
    <property type="entry name" value="HTH-TYPE TRANSCRIPTIONAL REGULATOR GLTR"/>
    <property type="match status" value="1"/>
</dbReference>
<dbReference type="Gene3D" id="3.40.190.290">
    <property type="match status" value="1"/>
</dbReference>
<dbReference type="Gene3D" id="1.10.10.10">
    <property type="entry name" value="Winged helix-like DNA-binding domain superfamily/Winged helix DNA-binding domain"/>
    <property type="match status" value="1"/>
</dbReference>
<dbReference type="FunFam" id="1.10.10.10:FF:000001">
    <property type="entry name" value="LysR family transcriptional regulator"/>
    <property type="match status" value="1"/>
</dbReference>
<accession>A0A117LB69</accession>
<dbReference type="Pfam" id="PF03466">
    <property type="entry name" value="LysR_substrate"/>
    <property type="match status" value="1"/>
</dbReference>
<name>A0A117LB69_9THEO</name>
<comment type="caution">
    <text evidence="6">The sequence shown here is derived from an EMBL/GenBank/DDBJ whole genome shotgun (WGS) entry which is preliminary data.</text>
</comment>
<dbReference type="GO" id="GO:0000976">
    <property type="term" value="F:transcription cis-regulatory region binding"/>
    <property type="evidence" value="ECO:0007669"/>
    <property type="project" value="TreeGrafter"/>
</dbReference>
<dbReference type="PRINTS" id="PR00039">
    <property type="entry name" value="HTHLYSR"/>
</dbReference>
<evidence type="ECO:0000256" key="4">
    <source>
        <dbReference type="ARBA" id="ARBA00023163"/>
    </source>
</evidence>
<dbReference type="InterPro" id="IPR000847">
    <property type="entry name" value="LysR_HTH_N"/>
</dbReference>